<feature type="domain" description="Metalloprotease TldD/E C-terminal" evidence="3">
    <location>
        <begin position="231"/>
        <end position="449"/>
    </location>
</feature>
<dbReference type="InterPro" id="IPR045569">
    <property type="entry name" value="Metalloprtase-TldD/E_C"/>
</dbReference>
<accession>A0A4Y7RCD5</accession>
<gene>
    <name evidence="5" type="ORF">Psch_00176</name>
</gene>
<dbReference type="InterPro" id="IPR045570">
    <property type="entry name" value="Metalloprtase-TldD/E_cen_dom"/>
</dbReference>
<comment type="similarity">
    <text evidence="1">Belongs to the peptidase U62 family.</text>
</comment>
<proteinExistence type="inferred from homology"/>
<evidence type="ECO:0000313" key="5">
    <source>
        <dbReference type="EMBL" id="TEB06644.1"/>
    </source>
</evidence>
<evidence type="ECO:0000259" key="4">
    <source>
        <dbReference type="Pfam" id="PF19290"/>
    </source>
</evidence>
<dbReference type="PANTHER" id="PTHR43421">
    <property type="entry name" value="METALLOPROTEASE PMBA"/>
    <property type="match status" value="1"/>
</dbReference>
<dbReference type="InterPro" id="IPR002510">
    <property type="entry name" value="Metalloprtase-TldD/E_N"/>
</dbReference>
<sequence length="450" mass="47633">MEREAVAFISTARAAVAKAEQQGAEAAEAYICKAKELNIEVRGGRVETMKLAEDSGLGVRVIREGKTGFSFTSDLSPAGVDEAAGQALVNCMNLSEDPFQRLPKPGKAYEKMDIYDPGIKKASVEQKIDLARSMEDAARTFDRRVKVIESSTYQDGEALVTIVNSHGTELSYRGAFCGVYLALAAVEGDDSQTGFALDYTLRFDRLKPEEVGREAARRAVRMLGAAPVTTRRAAVVLDPYVATGFLGLIAPALTGEAVQKGRSLFAGKLGERVASSKITTIDDGALPGGIASAPFDGEGVATSRTVLIEKGVLKGYLYNTYTAAKDGVQSTGNGVRNSFKGTPEVGITNFFFEAGTEPVEKLLSEIKSGIYVTEVMGMHTANPISGDFSVGVAGLLIENGELTRPVRGMAIGGNIIDFLANVDGVGSDLKFFGGRGSPTLRVAEITISGQ</sequence>
<evidence type="ECO:0000259" key="2">
    <source>
        <dbReference type="Pfam" id="PF01523"/>
    </source>
</evidence>
<dbReference type="RefSeq" id="WP_134216905.1">
    <property type="nucleotide sequence ID" value="NZ_QFGA01000001.1"/>
</dbReference>
<keyword evidence="6" id="KW-1185">Reference proteome</keyword>
<evidence type="ECO:0000256" key="1">
    <source>
        <dbReference type="ARBA" id="ARBA00005836"/>
    </source>
</evidence>
<dbReference type="Pfam" id="PF19289">
    <property type="entry name" value="PmbA_TldD_3rd"/>
    <property type="match status" value="1"/>
</dbReference>
<evidence type="ECO:0000259" key="3">
    <source>
        <dbReference type="Pfam" id="PF19289"/>
    </source>
</evidence>
<dbReference type="EMBL" id="QFGA01000001">
    <property type="protein sequence ID" value="TEB06644.1"/>
    <property type="molecule type" value="Genomic_DNA"/>
</dbReference>
<dbReference type="Proteomes" id="UP000298324">
    <property type="component" value="Unassembled WGS sequence"/>
</dbReference>
<dbReference type="Pfam" id="PF19290">
    <property type="entry name" value="PmbA_TldD_2nd"/>
    <property type="match status" value="1"/>
</dbReference>
<dbReference type="InterPro" id="IPR047657">
    <property type="entry name" value="PmbA"/>
</dbReference>
<dbReference type="GO" id="GO:0006508">
    <property type="term" value="P:proteolysis"/>
    <property type="evidence" value="ECO:0007669"/>
    <property type="project" value="InterPro"/>
</dbReference>
<evidence type="ECO:0000313" key="6">
    <source>
        <dbReference type="Proteomes" id="UP000298324"/>
    </source>
</evidence>
<dbReference type="InterPro" id="IPR035068">
    <property type="entry name" value="TldD/PmbA_N"/>
</dbReference>
<name>A0A4Y7RCD5_9FIRM</name>
<dbReference type="Pfam" id="PF01523">
    <property type="entry name" value="PmbA_TldD_1st"/>
    <property type="match status" value="1"/>
</dbReference>
<dbReference type="PANTHER" id="PTHR43421:SF1">
    <property type="entry name" value="METALLOPROTEASE PMBA"/>
    <property type="match status" value="1"/>
</dbReference>
<protein>
    <submittedName>
        <fullName evidence="5">Peptidase PmbA</fullName>
    </submittedName>
</protein>
<dbReference type="SUPFAM" id="SSF111283">
    <property type="entry name" value="Putative modulator of DNA gyrase, PmbA/TldD"/>
    <property type="match status" value="1"/>
</dbReference>
<dbReference type="InterPro" id="IPR036059">
    <property type="entry name" value="TldD/PmbA_sf"/>
</dbReference>
<feature type="domain" description="Metalloprotease TldD/E N-terminal" evidence="2">
    <location>
        <begin position="27"/>
        <end position="88"/>
    </location>
</feature>
<feature type="domain" description="Metalloprotease TldD/E central" evidence="4">
    <location>
        <begin position="120"/>
        <end position="223"/>
    </location>
</feature>
<dbReference type="Gene3D" id="3.30.2290.10">
    <property type="entry name" value="PmbA/TldD superfamily"/>
    <property type="match status" value="1"/>
</dbReference>
<dbReference type="AlphaFoldDB" id="A0A4Y7RCD5"/>
<dbReference type="GO" id="GO:0005829">
    <property type="term" value="C:cytosol"/>
    <property type="evidence" value="ECO:0007669"/>
    <property type="project" value="TreeGrafter"/>
</dbReference>
<reference evidence="5 6" key="1">
    <citation type="journal article" date="2018" name="Environ. Microbiol.">
        <title>Novel energy conservation strategies and behaviour of Pelotomaculum schinkii driving syntrophic propionate catabolism.</title>
        <authorList>
            <person name="Hidalgo-Ahumada C.A.P."/>
            <person name="Nobu M.K."/>
            <person name="Narihiro T."/>
            <person name="Tamaki H."/>
            <person name="Liu W.T."/>
            <person name="Kamagata Y."/>
            <person name="Stams A.J.M."/>
            <person name="Imachi H."/>
            <person name="Sousa D.Z."/>
        </authorList>
    </citation>
    <scope>NUCLEOTIDE SEQUENCE [LARGE SCALE GENOMIC DNA]</scope>
    <source>
        <strain evidence="5 6">HH</strain>
    </source>
</reference>
<comment type="caution">
    <text evidence="5">The sequence shown here is derived from an EMBL/GenBank/DDBJ whole genome shotgun (WGS) entry which is preliminary data.</text>
</comment>
<dbReference type="GO" id="GO:0008237">
    <property type="term" value="F:metallopeptidase activity"/>
    <property type="evidence" value="ECO:0007669"/>
    <property type="project" value="InterPro"/>
</dbReference>
<organism evidence="5 6">
    <name type="scientific">Pelotomaculum schinkii</name>
    <dbReference type="NCBI Taxonomy" id="78350"/>
    <lineage>
        <taxon>Bacteria</taxon>
        <taxon>Bacillati</taxon>
        <taxon>Bacillota</taxon>
        <taxon>Clostridia</taxon>
        <taxon>Eubacteriales</taxon>
        <taxon>Desulfotomaculaceae</taxon>
        <taxon>Pelotomaculum</taxon>
    </lineage>
</organism>